<dbReference type="eggNOG" id="COG3650">
    <property type="taxonomic scope" value="Bacteria"/>
</dbReference>
<dbReference type="EMBL" id="AWSQ01000004">
    <property type="protein sequence ID" value="KFX68681.1"/>
    <property type="molecule type" value="Genomic_DNA"/>
</dbReference>
<organism evidence="1 2">
    <name type="scientific">Pseudomonas taeanensis MS-3</name>
    <dbReference type="NCBI Taxonomy" id="1395571"/>
    <lineage>
        <taxon>Bacteria</taxon>
        <taxon>Pseudomonadati</taxon>
        <taxon>Pseudomonadota</taxon>
        <taxon>Gammaproteobacteria</taxon>
        <taxon>Pseudomonadales</taxon>
        <taxon>Pseudomonadaceae</taxon>
        <taxon>Pseudomonas</taxon>
    </lineage>
</organism>
<evidence type="ECO:0000313" key="1">
    <source>
        <dbReference type="EMBL" id="KFX68681.1"/>
    </source>
</evidence>
<evidence type="ECO:0000313" key="2">
    <source>
        <dbReference type="Proteomes" id="UP000030063"/>
    </source>
</evidence>
<protein>
    <submittedName>
        <fullName evidence="1">Membrane protein</fullName>
    </submittedName>
</protein>
<gene>
    <name evidence="1" type="ORF">TMS3_0114365</name>
</gene>
<proteinExistence type="predicted"/>
<name>A0A0A1YHX3_9PSED</name>
<dbReference type="AlphaFoldDB" id="A0A0A1YHX3"/>
<sequence length="223" mass="24186">MSVSRTLVFALLPLFASCQLFTDRPSDLSANHTRLQGELNRDAGQLLFRPCQEQRRFVISNDGTTGIMRESAELFAGGSGPLFTDVRGLLAATPQAGVDGTLLLSKVYRLQREGAGCDDLNFKRTTLHASGHEPDWSVAVSGKGLILNRPGQPPLALPYLEEQLPEGRVNLTSEANGQRLELWLAPQRCVDGMSGAVQHMTAELRLNGQVLRGCGYLGGARND</sequence>
<dbReference type="Proteomes" id="UP000030063">
    <property type="component" value="Unassembled WGS sequence"/>
</dbReference>
<dbReference type="PROSITE" id="PS51257">
    <property type="entry name" value="PROKAR_LIPOPROTEIN"/>
    <property type="match status" value="1"/>
</dbReference>
<dbReference type="OrthoDB" id="8776561at2"/>
<keyword evidence="2" id="KW-1185">Reference proteome</keyword>
<dbReference type="STRING" id="1395571.TMS3_0114365"/>
<dbReference type="RefSeq" id="WP_025165901.1">
    <property type="nucleotide sequence ID" value="NZ_AWSQ01000004.1"/>
</dbReference>
<comment type="caution">
    <text evidence="1">The sequence shown here is derived from an EMBL/GenBank/DDBJ whole genome shotgun (WGS) entry which is preliminary data.</text>
</comment>
<reference evidence="1 2" key="1">
    <citation type="journal article" date="2014" name="Genome Announc.">
        <title>Draft Genome Sequence of Petroleum Oil-Degrading Marine Bacterium Pseudomonas taeanensis Strain MS-3, Isolated from a Crude Oil-Contaminated Seashore.</title>
        <authorList>
            <person name="Lee S.Y."/>
            <person name="Kim S.H."/>
            <person name="Lee D.G."/>
            <person name="Shin S."/>
            <person name="Yun S.H."/>
            <person name="Choi C.W."/>
            <person name="Chung Y.H."/>
            <person name="Choi J.S."/>
            <person name="Kahng H.Y."/>
            <person name="Kim S.I."/>
        </authorList>
    </citation>
    <scope>NUCLEOTIDE SEQUENCE [LARGE SCALE GENOMIC DNA]</scope>
    <source>
        <strain evidence="1 2">MS-3</strain>
    </source>
</reference>
<accession>A0A0A1YHX3</accession>